<reference evidence="4" key="2">
    <citation type="submission" date="2015-01" db="EMBL/GenBank/DDBJ databases">
        <title>Evolutionary Origins and Diversification of the Mycorrhizal Mutualists.</title>
        <authorList>
            <consortium name="DOE Joint Genome Institute"/>
            <consortium name="Mycorrhizal Genomics Consortium"/>
            <person name="Kohler A."/>
            <person name="Kuo A."/>
            <person name="Nagy L.G."/>
            <person name="Floudas D."/>
            <person name="Copeland A."/>
            <person name="Barry K.W."/>
            <person name="Cichocki N."/>
            <person name="Veneault-Fourrey C."/>
            <person name="LaButti K."/>
            <person name="Lindquist E.A."/>
            <person name="Lipzen A."/>
            <person name="Lundell T."/>
            <person name="Morin E."/>
            <person name="Murat C."/>
            <person name="Riley R."/>
            <person name="Ohm R."/>
            <person name="Sun H."/>
            <person name="Tunlid A."/>
            <person name="Henrissat B."/>
            <person name="Grigoriev I.V."/>
            <person name="Hibbett D.S."/>
            <person name="Martin F."/>
        </authorList>
    </citation>
    <scope>NUCLEOTIDE SEQUENCE [LARGE SCALE GENOMIC DNA]</scope>
    <source>
        <strain evidence="4">MUT 4182</strain>
    </source>
</reference>
<keyword evidence="2" id="KW-0472">Membrane</keyword>
<name>A0A0C3QGG2_9AGAM</name>
<keyword evidence="2" id="KW-0812">Transmembrane</keyword>
<organism evidence="3 4">
    <name type="scientific">Tulasnella calospora MUT 4182</name>
    <dbReference type="NCBI Taxonomy" id="1051891"/>
    <lineage>
        <taxon>Eukaryota</taxon>
        <taxon>Fungi</taxon>
        <taxon>Dikarya</taxon>
        <taxon>Basidiomycota</taxon>
        <taxon>Agaricomycotina</taxon>
        <taxon>Agaricomycetes</taxon>
        <taxon>Cantharellales</taxon>
        <taxon>Tulasnellaceae</taxon>
        <taxon>Tulasnella</taxon>
    </lineage>
</organism>
<feature type="transmembrane region" description="Helical" evidence="2">
    <location>
        <begin position="250"/>
        <end position="269"/>
    </location>
</feature>
<dbReference type="EMBL" id="KN823043">
    <property type="protein sequence ID" value="KIO25401.1"/>
    <property type="molecule type" value="Genomic_DNA"/>
</dbReference>
<dbReference type="InterPro" id="IPR036322">
    <property type="entry name" value="WD40_repeat_dom_sf"/>
</dbReference>
<gene>
    <name evidence="3" type="ORF">M407DRAFT_25304</name>
</gene>
<feature type="transmembrane region" description="Helical" evidence="2">
    <location>
        <begin position="219"/>
        <end position="238"/>
    </location>
</feature>
<dbReference type="InterPro" id="IPR015943">
    <property type="entry name" value="WD40/YVTN_repeat-like_dom_sf"/>
</dbReference>
<protein>
    <submittedName>
        <fullName evidence="3">Uncharacterized protein</fullName>
    </submittedName>
</protein>
<evidence type="ECO:0000256" key="1">
    <source>
        <dbReference type="SAM" id="MobiDB-lite"/>
    </source>
</evidence>
<reference evidence="3 4" key="1">
    <citation type="submission" date="2014-04" db="EMBL/GenBank/DDBJ databases">
        <authorList>
            <consortium name="DOE Joint Genome Institute"/>
            <person name="Kuo A."/>
            <person name="Girlanda M."/>
            <person name="Perotto S."/>
            <person name="Kohler A."/>
            <person name="Nagy L.G."/>
            <person name="Floudas D."/>
            <person name="Copeland A."/>
            <person name="Barry K.W."/>
            <person name="Cichocki N."/>
            <person name="Veneault-Fourrey C."/>
            <person name="LaButti K."/>
            <person name="Lindquist E.A."/>
            <person name="Lipzen A."/>
            <person name="Lundell T."/>
            <person name="Morin E."/>
            <person name="Murat C."/>
            <person name="Sun H."/>
            <person name="Tunlid A."/>
            <person name="Henrissat B."/>
            <person name="Grigoriev I.V."/>
            <person name="Hibbett D.S."/>
            <person name="Martin F."/>
            <person name="Nordberg H.P."/>
            <person name="Cantor M.N."/>
            <person name="Hua S.X."/>
        </authorList>
    </citation>
    <scope>NUCLEOTIDE SEQUENCE [LARGE SCALE GENOMIC DNA]</scope>
    <source>
        <strain evidence="3 4">MUT 4182</strain>
    </source>
</reference>
<evidence type="ECO:0000256" key="2">
    <source>
        <dbReference type="SAM" id="Phobius"/>
    </source>
</evidence>
<sequence>MNANIPIDPESKNIRRVESETIDWLRSVRKKRMTKEQLDHGDRRIQNECYKDFESFSKLAQTLPRIILCLERLSTARNVQNLNHGFDAFMKAIRPFGSSNGLINTSKKLQNGLYNVLQAFRSNSAETWREFSLGVGSNELPRSLVGSSAEPAPGRLDLANTMKILSILLSDFLKGLNEIPEFSDKPLADSLMEFQTWLDCRAERIMSHELWMSVCLDQAPLVCLAGAVLTFSLGLVIWTIAFDLALPVKICAAVITSATFVVLFTVGLWEIKEWLTRTEWSITKPTQHTAGPQTEVQPRHSPWRDWREDDDWVLVEPSARGWLLKIWDRFVRRIRAHHTAPAPTISTPQGNLLPRSGDALPTPAGPETTTLAAEASVSGICLSSGLFEGDYEYEAPNLEERVKRFSASLPLVDPLNAAAKQRPPTAKISSARQRFQKVVLDLINDSQLREILVNMPNLPFDYNSFQLDDLQKLQPVSRLPIFHPAGQDIHFSPDGNYLGVSQLNGNVAIWRADRLYDQPEISMTSPTGRFGWSPDGSQLVVITKNGLSIRRTGSWYSGGLSKQTGLISVVAWLQSSRAFILVIDDVLHVFDTELQPRVPHAPILLPVEVHDVASIPHSSRSQYGFILVLGTLCDETPQERPESSVIDLDAVGGGRSVAEAPTLAEARHICVSKDGQHAIVSYADGSCPELWKLRDRAGKMQLLFRGRFTPMDPETTQRNGDPSPATAGKARFCGKSDEWVMATDGQSHIYIWDRYSRHLLHTLKGSQIRAKFENYSDISAVTSTVKHDRKASPIVVSACTKGGVIVWEYPAEEKMQVDSAPDGESSKARTTNLNPLQ</sequence>
<evidence type="ECO:0000313" key="3">
    <source>
        <dbReference type="EMBL" id="KIO25401.1"/>
    </source>
</evidence>
<dbReference type="STRING" id="1051891.A0A0C3QGG2"/>
<dbReference type="HOGENOM" id="CLU_339540_0_0_1"/>
<accession>A0A0C3QGG2</accession>
<evidence type="ECO:0000313" key="4">
    <source>
        <dbReference type="Proteomes" id="UP000054248"/>
    </source>
</evidence>
<dbReference type="Proteomes" id="UP000054248">
    <property type="component" value="Unassembled WGS sequence"/>
</dbReference>
<feature type="compositionally biased region" description="Polar residues" evidence="1">
    <location>
        <begin position="828"/>
        <end position="837"/>
    </location>
</feature>
<proteinExistence type="predicted"/>
<keyword evidence="4" id="KW-1185">Reference proteome</keyword>
<dbReference type="AlphaFoldDB" id="A0A0C3QGG2"/>
<keyword evidence="2" id="KW-1133">Transmembrane helix</keyword>
<dbReference type="Gene3D" id="2.130.10.10">
    <property type="entry name" value="YVTN repeat-like/Quinoprotein amine dehydrogenase"/>
    <property type="match status" value="2"/>
</dbReference>
<dbReference type="SUPFAM" id="SSF50978">
    <property type="entry name" value="WD40 repeat-like"/>
    <property type="match status" value="1"/>
</dbReference>
<feature type="region of interest" description="Disordered" evidence="1">
    <location>
        <begin position="816"/>
        <end position="837"/>
    </location>
</feature>
<dbReference type="OrthoDB" id="972532at2759"/>